<comment type="similarity">
    <text evidence="8">Belongs to the anion channel-forming bestrophin (TC 1.A.46) family.</text>
</comment>
<keyword evidence="6" id="KW-0406">Ion transport</keyword>
<dbReference type="OrthoDB" id="445589at2"/>
<dbReference type="GO" id="GO:0005254">
    <property type="term" value="F:chloride channel activity"/>
    <property type="evidence" value="ECO:0007669"/>
    <property type="project" value="InterPro"/>
</dbReference>
<evidence type="ECO:0000256" key="3">
    <source>
        <dbReference type="ARBA" id="ARBA00022475"/>
    </source>
</evidence>
<evidence type="ECO:0000256" key="10">
    <source>
        <dbReference type="SAM" id="Phobius"/>
    </source>
</evidence>
<dbReference type="HOGENOM" id="CLU_029790_4_1_3"/>
<evidence type="ECO:0000256" key="4">
    <source>
        <dbReference type="ARBA" id="ARBA00022692"/>
    </source>
</evidence>
<dbReference type="PANTHER" id="PTHR33281">
    <property type="entry name" value="UPF0187 PROTEIN YNEE"/>
    <property type="match status" value="1"/>
</dbReference>
<accession>B7K901</accession>
<protein>
    <submittedName>
        <fullName evidence="11">Uncharacterized protein</fullName>
    </submittedName>
</protein>
<name>B7K901_GLOC7</name>
<dbReference type="EMBL" id="CP001291">
    <property type="protein sequence ID" value="ACK72770.1"/>
    <property type="molecule type" value="Genomic_DNA"/>
</dbReference>
<proteinExistence type="inferred from homology"/>
<keyword evidence="4 10" id="KW-0812">Transmembrane</keyword>
<organism evidence="11 12">
    <name type="scientific">Gloeothece citriformis (strain PCC 7424)</name>
    <name type="common">Cyanothece sp. (strain PCC 7424)</name>
    <dbReference type="NCBI Taxonomy" id="65393"/>
    <lineage>
        <taxon>Bacteria</taxon>
        <taxon>Bacillati</taxon>
        <taxon>Cyanobacteriota</taxon>
        <taxon>Cyanophyceae</taxon>
        <taxon>Oscillatoriophycideae</taxon>
        <taxon>Chroococcales</taxon>
        <taxon>Aphanothecaceae</taxon>
        <taxon>Gloeothece</taxon>
        <taxon>Gloeothece citriformis</taxon>
    </lineage>
</organism>
<dbReference type="KEGG" id="cyc:PCC7424_4406"/>
<dbReference type="Pfam" id="PF25539">
    <property type="entry name" value="Bestrophin_2"/>
    <property type="match status" value="1"/>
</dbReference>
<feature type="transmembrane region" description="Helical" evidence="10">
    <location>
        <begin position="21"/>
        <end position="45"/>
    </location>
</feature>
<evidence type="ECO:0000256" key="2">
    <source>
        <dbReference type="ARBA" id="ARBA00022448"/>
    </source>
</evidence>
<feature type="transmembrane region" description="Helical" evidence="10">
    <location>
        <begin position="226"/>
        <end position="259"/>
    </location>
</feature>
<reference evidence="12" key="1">
    <citation type="journal article" date="2011" name="MBio">
        <title>Novel metabolic attributes of the genus Cyanothece, comprising a group of unicellular nitrogen-fixing Cyanobacteria.</title>
        <authorList>
            <person name="Bandyopadhyay A."/>
            <person name="Elvitigala T."/>
            <person name="Welsh E."/>
            <person name="Stockel J."/>
            <person name="Liberton M."/>
            <person name="Min H."/>
            <person name="Sherman L.A."/>
            <person name="Pakrasi H.B."/>
        </authorList>
    </citation>
    <scope>NUCLEOTIDE SEQUENCE [LARGE SCALE GENOMIC DNA]</scope>
    <source>
        <strain evidence="12">PCC 7424</strain>
    </source>
</reference>
<evidence type="ECO:0000256" key="7">
    <source>
        <dbReference type="ARBA" id="ARBA00023136"/>
    </source>
</evidence>
<dbReference type="eggNOG" id="COG3781">
    <property type="taxonomic scope" value="Bacteria"/>
</dbReference>
<dbReference type="AlphaFoldDB" id="B7K901"/>
<keyword evidence="5 10" id="KW-1133">Transmembrane helix</keyword>
<gene>
    <name evidence="11" type="ordered locus">PCC7424_4406</name>
</gene>
<keyword evidence="7 10" id="KW-0472">Membrane</keyword>
<feature type="transmembrane region" description="Helical" evidence="10">
    <location>
        <begin position="51"/>
        <end position="73"/>
    </location>
</feature>
<evidence type="ECO:0000256" key="1">
    <source>
        <dbReference type="ARBA" id="ARBA00004651"/>
    </source>
</evidence>
<dbReference type="GO" id="GO:0005886">
    <property type="term" value="C:plasma membrane"/>
    <property type="evidence" value="ECO:0007669"/>
    <property type="project" value="UniProtKB-SubCell"/>
</dbReference>
<dbReference type="STRING" id="65393.PCC7424_4406"/>
<keyword evidence="12" id="KW-1185">Reference proteome</keyword>
<dbReference type="RefSeq" id="WP_015956354.1">
    <property type="nucleotide sequence ID" value="NC_011729.1"/>
</dbReference>
<evidence type="ECO:0000313" key="12">
    <source>
        <dbReference type="Proteomes" id="UP000002384"/>
    </source>
</evidence>
<feature type="region of interest" description="Disordered" evidence="9">
    <location>
        <begin position="304"/>
        <end position="325"/>
    </location>
</feature>
<keyword evidence="2" id="KW-0813">Transport</keyword>
<evidence type="ECO:0000256" key="6">
    <source>
        <dbReference type="ARBA" id="ARBA00023065"/>
    </source>
</evidence>
<keyword evidence="3" id="KW-1003">Cell membrane</keyword>
<evidence type="ECO:0000313" key="11">
    <source>
        <dbReference type="EMBL" id="ACK72770.1"/>
    </source>
</evidence>
<sequence>MISSNFCSWFQDLIKIKNKKFWIKTLPPVLIFASIGGISSVLVFWDVPIPFQAIGDITANVACNLVLGLLLVFRTNTAYDRFWQGRAAWGTITVSIRNLVREIQIGIIEDLEEKQQEKITVLKLLGSFVIATKLHLRQTKLTDELDRWIDPHYIISLKQATIPPLEITFWLSAYIQQAYQRQKIDSHQQVMMINLINELVAGLSSCDRIRTTPAPLSYRKFLKKLLFVYCSLLSFSLVDIIHGWTGLSVAIISLFLLGVEEIANQIENPFGHDESDLPLDEICQTILDNVESAIAFGNNFREQNTGQREQETENGEQEIQLSRVH</sequence>
<comment type="subcellular location">
    <subcellularLocation>
        <location evidence="1">Cell membrane</location>
        <topology evidence="1">Multi-pass membrane protein</topology>
    </subcellularLocation>
</comment>
<dbReference type="PANTHER" id="PTHR33281:SF19">
    <property type="entry name" value="VOLTAGE-DEPENDENT ANION CHANNEL-FORMING PROTEIN YNEE"/>
    <property type="match status" value="1"/>
</dbReference>
<dbReference type="InterPro" id="IPR044669">
    <property type="entry name" value="YneE/VCCN1/2-like"/>
</dbReference>
<evidence type="ECO:0000256" key="9">
    <source>
        <dbReference type="SAM" id="MobiDB-lite"/>
    </source>
</evidence>
<evidence type="ECO:0000256" key="8">
    <source>
        <dbReference type="ARBA" id="ARBA00034708"/>
    </source>
</evidence>
<evidence type="ECO:0000256" key="5">
    <source>
        <dbReference type="ARBA" id="ARBA00022989"/>
    </source>
</evidence>
<dbReference type="Proteomes" id="UP000002384">
    <property type="component" value="Chromosome"/>
</dbReference>